<proteinExistence type="predicted"/>
<feature type="compositionally biased region" description="Low complexity" evidence="1">
    <location>
        <begin position="38"/>
        <end position="47"/>
    </location>
</feature>
<evidence type="ECO:0000313" key="2">
    <source>
        <dbReference type="EMBL" id="MBN3286592.1"/>
    </source>
</evidence>
<name>A0ABS2YJ53_POLSP</name>
<gene>
    <name evidence="2" type="primary">Gadd45g_4</name>
    <name evidence="2" type="ORF">GTO93_0018344</name>
</gene>
<feature type="compositionally biased region" description="Polar residues" evidence="1">
    <location>
        <begin position="54"/>
        <end position="69"/>
    </location>
</feature>
<dbReference type="PANTHER" id="PTHR10411">
    <property type="entry name" value="GROWTH ARREST AND DNA DAMAGE-INDUCIBLE PROTEIN GADD45"/>
    <property type="match status" value="1"/>
</dbReference>
<reference evidence="2" key="1">
    <citation type="journal article" date="2021" name="Cell">
        <title>Tracing the genetic footprints of vertebrate landing in non-teleost ray-finned fishes.</title>
        <authorList>
            <person name="Bi X."/>
            <person name="Wang K."/>
            <person name="Yang L."/>
            <person name="Pan H."/>
            <person name="Jiang H."/>
            <person name="Wei Q."/>
            <person name="Fang M."/>
            <person name="Yu H."/>
            <person name="Zhu C."/>
            <person name="Cai Y."/>
            <person name="He Y."/>
            <person name="Gan X."/>
            <person name="Zeng H."/>
            <person name="Yu D."/>
            <person name="Zhu Y."/>
            <person name="Jiang H."/>
            <person name="Qiu Q."/>
            <person name="Yang H."/>
            <person name="Zhang Y.E."/>
            <person name="Wang W."/>
            <person name="Zhu M."/>
            <person name="He S."/>
            <person name="Zhang G."/>
        </authorList>
    </citation>
    <scope>NUCLEOTIDE SEQUENCE</scope>
    <source>
        <strain evidence="2">Pddl_001</strain>
    </source>
</reference>
<feature type="non-terminal residue" evidence="2">
    <location>
        <position position="1"/>
    </location>
</feature>
<comment type="caution">
    <text evidence="2">The sequence shown here is derived from an EMBL/GenBank/DDBJ whole genome shotgun (WGS) entry which is preliminary data.</text>
</comment>
<dbReference type="EMBL" id="JAAWVQ010159103">
    <property type="protein sequence ID" value="MBN3286592.1"/>
    <property type="molecule type" value="Genomic_DNA"/>
</dbReference>
<sequence>MICRSWAGVVTLGLPVRGQALTECVWLYHEHPRRSFSPHHSNSPHSSGELKIQWASSDPTTKPASSFTPRNSRVVSVSFCPLEDKGQPCRCPPELTRRLASRVHSSAMRRNSPCRFYPPFGICSKDWQLNTARTQTCAPLTVIHPAYHAAVLLPVLLSSHFWDSSKYETVPKDMKPFEEYECDIALQIHISLIQAFCFDNGIDNVRMNDTHRLAEILGNTDESGAPKDVNCILVMNPSEDTLHDPALEKLSLFCV</sequence>
<feature type="non-terminal residue" evidence="2">
    <location>
        <position position="255"/>
    </location>
</feature>
<organism evidence="2 3">
    <name type="scientific">Polyodon spathula</name>
    <name type="common">North American paddlefish</name>
    <name type="synonym">Squalus spathula</name>
    <dbReference type="NCBI Taxonomy" id="7913"/>
    <lineage>
        <taxon>Eukaryota</taxon>
        <taxon>Metazoa</taxon>
        <taxon>Chordata</taxon>
        <taxon>Craniata</taxon>
        <taxon>Vertebrata</taxon>
        <taxon>Euteleostomi</taxon>
        <taxon>Actinopterygii</taxon>
        <taxon>Chondrostei</taxon>
        <taxon>Acipenseriformes</taxon>
        <taxon>Polyodontidae</taxon>
        <taxon>Polyodon</taxon>
    </lineage>
</organism>
<keyword evidence="3" id="KW-1185">Reference proteome</keyword>
<feature type="region of interest" description="Disordered" evidence="1">
    <location>
        <begin position="35"/>
        <end position="69"/>
    </location>
</feature>
<dbReference type="Gene3D" id="3.30.1330.30">
    <property type="match status" value="1"/>
</dbReference>
<accession>A0ABS2YJ53</accession>
<evidence type="ECO:0000313" key="3">
    <source>
        <dbReference type="Proteomes" id="UP001166093"/>
    </source>
</evidence>
<dbReference type="PANTHER" id="PTHR10411:SF4">
    <property type="entry name" value="GROWTH ARREST AND DNA DAMAGE-INDUCIBLE PROTEIN GADD45 GAMMA"/>
    <property type="match status" value="1"/>
</dbReference>
<dbReference type="InterPro" id="IPR029064">
    <property type="entry name" value="Ribosomal_eL30-like_sf"/>
</dbReference>
<dbReference type="InterPro" id="IPR024824">
    <property type="entry name" value="GADD45"/>
</dbReference>
<evidence type="ECO:0000256" key="1">
    <source>
        <dbReference type="SAM" id="MobiDB-lite"/>
    </source>
</evidence>
<dbReference type="Proteomes" id="UP001166093">
    <property type="component" value="Unassembled WGS sequence"/>
</dbReference>
<protein>
    <submittedName>
        <fullName evidence="2">GA45G protein</fullName>
    </submittedName>
</protein>